<dbReference type="GO" id="GO:0005524">
    <property type="term" value="F:ATP binding"/>
    <property type="evidence" value="ECO:0007669"/>
    <property type="project" value="UniProtKB-UniRule"/>
</dbReference>
<evidence type="ECO:0000256" key="4">
    <source>
        <dbReference type="ARBA" id="ARBA00023212"/>
    </source>
</evidence>
<name>A0A6J8DMA7_MYTCO</name>
<dbReference type="OrthoDB" id="3176171at2759"/>
<dbReference type="GO" id="GO:0003777">
    <property type="term" value="F:microtubule motor activity"/>
    <property type="evidence" value="ECO:0007669"/>
    <property type="project" value="InterPro"/>
</dbReference>
<dbReference type="InterPro" id="IPR001752">
    <property type="entry name" value="Kinesin_motor_dom"/>
</dbReference>
<dbReference type="PANTHER" id="PTHR47968">
    <property type="entry name" value="CENTROMERE PROTEIN E"/>
    <property type="match status" value="1"/>
</dbReference>
<comment type="similarity">
    <text evidence="5">Belongs to the TRAFAC class myosin-kinesin ATPase superfamily. Kinesin family.</text>
</comment>
<evidence type="ECO:0000259" key="6">
    <source>
        <dbReference type="PROSITE" id="PS50067"/>
    </source>
</evidence>
<accession>A0A6J8DMA7</accession>
<dbReference type="PANTHER" id="PTHR47968:SF67">
    <property type="entry name" value="KINESIN MOTOR DOMAIN-CONTAINING PROTEIN"/>
    <property type="match status" value="1"/>
</dbReference>
<evidence type="ECO:0000256" key="1">
    <source>
        <dbReference type="ARBA" id="ARBA00004245"/>
    </source>
</evidence>
<evidence type="ECO:0000256" key="3">
    <source>
        <dbReference type="ARBA" id="ARBA00022840"/>
    </source>
</evidence>
<keyword evidence="4" id="KW-0206">Cytoskeleton</keyword>
<gene>
    <name evidence="7" type="ORF">MCOR_42226</name>
</gene>
<comment type="subcellular location">
    <subcellularLocation>
        <location evidence="1">Cytoplasm</location>
        <location evidence="1">Cytoskeleton</location>
    </subcellularLocation>
</comment>
<dbReference type="InterPro" id="IPR036961">
    <property type="entry name" value="Kinesin_motor_dom_sf"/>
</dbReference>
<evidence type="ECO:0000256" key="5">
    <source>
        <dbReference type="PROSITE-ProRule" id="PRU00283"/>
    </source>
</evidence>
<keyword evidence="4" id="KW-0963">Cytoplasm</keyword>
<evidence type="ECO:0000313" key="8">
    <source>
        <dbReference type="Proteomes" id="UP000507470"/>
    </source>
</evidence>
<keyword evidence="3 5" id="KW-0067">ATP-binding</keyword>
<dbReference type="InterPro" id="IPR027640">
    <property type="entry name" value="Kinesin-like_fam"/>
</dbReference>
<keyword evidence="8" id="KW-1185">Reference proteome</keyword>
<dbReference type="SUPFAM" id="SSF52540">
    <property type="entry name" value="P-loop containing nucleoside triphosphate hydrolases"/>
    <property type="match status" value="1"/>
</dbReference>
<dbReference type="InterPro" id="IPR027417">
    <property type="entry name" value="P-loop_NTPase"/>
</dbReference>
<dbReference type="EMBL" id="CACVKT020007610">
    <property type="protein sequence ID" value="CAC5408877.1"/>
    <property type="molecule type" value="Genomic_DNA"/>
</dbReference>
<organism evidence="7 8">
    <name type="scientific">Mytilus coruscus</name>
    <name type="common">Sea mussel</name>
    <dbReference type="NCBI Taxonomy" id="42192"/>
    <lineage>
        <taxon>Eukaryota</taxon>
        <taxon>Metazoa</taxon>
        <taxon>Spiralia</taxon>
        <taxon>Lophotrochozoa</taxon>
        <taxon>Mollusca</taxon>
        <taxon>Bivalvia</taxon>
        <taxon>Autobranchia</taxon>
        <taxon>Pteriomorphia</taxon>
        <taxon>Mytilida</taxon>
        <taxon>Mytiloidea</taxon>
        <taxon>Mytilidae</taxon>
        <taxon>Mytilinae</taxon>
        <taxon>Mytilus</taxon>
    </lineage>
</organism>
<dbReference type="Proteomes" id="UP000507470">
    <property type="component" value="Unassembled WGS sequence"/>
</dbReference>
<keyword evidence="5" id="KW-0505">Motor protein</keyword>
<dbReference type="GO" id="GO:0007018">
    <property type="term" value="P:microtubule-based movement"/>
    <property type="evidence" value="ECO:0007669"/>
    <property type="project" value="InterPro"/>
</dbReference>
<proteinExistence type="inferred from homology"/>
<keyword evidence="2 5" id="KW-0547">Nucleotide-binding</keyword>
<dbReference type="GO" id="GO:0005856">
    <property type="term" value="C:cytoskeleton"/>
    <property type="evidence" value="ECO:0007669"/>
    <property type="project" value="UniProtKB-SubCell"/>
</dbReference>
<dbReference type="SMART" id="SM00129">
    <property type="entry name" value="KISc"/>
    <property type="match status" value="1"/>
</dbReference>
<feature type="binding site" evidence="5">
    <location>
        <begin position="95"/>
        <end position="102"/>
    </location>
    <ligand>
        <name>ATP</name>
        <dbReference type="ChEBI" id="CHEBI:30616"/>
    </ligand>
</feature>
<dbReference type="Gene3D" id="3.40.850.10">
    <property type="entry name" value="Kinesin motor domain"/>
    <property type="match status" value="1"/>
</dbReference>
<dbReference type="PROSITE" id="PS50067">
    <property type="entry name" value="KINESIN_MOTOR_2"/>
    <property type="match status" value="1"/>
</dbReference>
<evidence type="ECO:0000313" key="7">
    <source>
        <dbReference type="EMBL" id="CAC5408877.1"/>
    </source>
</evidence>
<dbReference type="Pfam" id="PF00225">
    <property type="entry name" value="Kinesin"/>
    <property type="match status" value="1"/>
</dbReference>
<evidence type="ECO:0000256" key="2">
    <source>
        <dbReference type="ARBA" id="ARBA00022741"/>
    </source>
</evidence>
<dbReference type="GO" id="GO:0008017">
    <property type="term" value="F:microtubule binding"/>
    <property type="evidence" value="ECO:0007669"/>
    <property type="project" value="InterPro"/>
</dbReference>
<reference evidence="7 8" key="1">
    <citation type="submission" date="2020-06" db="EMBL/GenBank/DDBJ databases">
        <authorList>
            <person name="Li R."/>
            <person name="Bekaert M."/>
        </authorList>
    </citation>
    <scope>NUCLEOTIDE SEQUENCE [LARGE SCALE GENOMIC DNA]</scope>
    <source>
        <strain evidence="8">wild</strain>
    </source>
</reference>
<feature type="domain" description="Kinesin motor" evidence="6">
    <location>
        <begin position="5"/>
        <end position="168"/>
    </location>
</feature>
<protein>
    <submittedName>
        <fullName evidence="7">KIF6_9</fullName>
    </submittedName>
</protein>
<sequence length="168" mass="19192">MVKQTIQIFGRVKPTRSKAGLYEIDEDDESHPRLTITVPRELADGFVNNKKENYKFRFQKVFDQSSQQDEIFDNVAKPVADSVMQGYNGTIFAYGQTGSGKTFTITGGAERYIDRGIIPRCLSYLFEQFEKDGGRSYTLHISYLEIYNENGYDLLDPKHDAAKLEDLP</sequence>
<dbReference type="AlphaFoldDB" id="A0A6J8DMA7"/>